<evidence type="ECO:0000313" key="3">
    <source>
        <dbReference type="EMBL" id="GLR70254.1"/>
    </source>
</evidence>
<dbReference type="Proteomes" id="UP001156601">
    <property type="component" value="Unassembled WGS sequence"/>
</dbReference>
<dbReference type="RefSeq" id="WP_284216559.1">
    <property type="nucleotide sequence ID" value="NZ_BSOT01000005.1"/>
</dbReference>
<dbReference type="Gene3D" id="3.40.50.1820">
    <property type="entry name" value="alpha/beta hydrolase"/>
    <property type="match status" value="1"/>
</dbReference>
<dbReference type="InterPro" id="IPR000639">
    <property type="entry name" value="Epox_hydrolase-like"/>
</dbReference>
<proteinExistence type="predicted"/>
<dbReference type="GO" id="GO:0016020">
    <property type="term" value="C:membrane"/>
    <property type="evidence" value="ECO:0007669"/>
    <property type="project" value="TreeGrafter"/>
</dbReference>
<dbReference type="NCBIfam" id="NF002938">
    <property type="entry name" value="PRK03592.1"/>
    <property type="match status" value="1"/>
</dbReference>
<dbReference type="PANTHER" id="PTHR43798">
    <property type="entry name" value="MONOACYLGLYCEROL LIPASE"/>
    <property type="match status" value="1"/>
</dbReference>
<reference evidence="3" key="2">
    <citation type="submission" date="2023-01" db="EMBL/GenBank/DDBJ databases">
        <title>Draft genome sequence of Agaribacter marinus strain NBRC 110023.</title>
        <authorList>
            <person name="Sun Q."/>
            <person name="Mori K."/>
        </authorList>
    </citation>
    <scope>NUCLEOTIDE SEQUENCE</scope>
    <source>
        <strain evidence="3">NBRC 110023</strain>
    </source>
</reference>
<reference evidence="3" key="1">
    <citation type="journal article" date="2014" name="Int. J. Syst. Evol. Microbiol.">
        <title>Complete genome sequence of Corynebacterium casei LMG S-19264T (=DSM 44701T), isolated from a smear-ripened cheese.</title>
        <authorList>
            <consortium name="US DOE Joint Genome Institute (JGI-PGF)"/>
            <person name="Walter F."/>
            <person name="Albersmeier A."/>
            <person name="Kalinowski J."/>
            <person name="Ruckert C."/>
        </authorList>
    </citation>
    <scope>NUCLEOTIDE SEQUENCE</scope>
    <source>
        <strain evidence="3">NBRC 110023</strain>
    </source>
</reference>
<dbReference type="PRINTS" id="PR00412">
    <property type="entry name" value="EPOXHYDRLASE"/>
</dbReference>
<name>A0AA37SXY5_9ALTE</name>
<feature type="signal peptide" evidence="1">
    <location>
        <begin position="1"/>
        <end position="27"/>
    </location>
</feature>
<gene>
    <name evidence="3" type="primary">dhaA_1</name>
    <name evidence="3" type="ORF">GCM10007852_11620</name>
</gene>
<dbReference type="InterPro" id="IPR000073">
    <property type="entry name" value="AB_hydrolase_1"/>
</dbReference>
<dbReference type="InterPro" id="IPR029058">
    <property type="entry name" value="AB_hydrolase_fold"/>
</dbReference>
<dbReference type="EMBL" id="BSOT01000005">
    <property type="protein sequence ID" value="GLR70254.1"/>
    <property type="molecule type" value="Genomic_DNA"/>
</dbReference>
<dbReference type="GO" id="GO:0046464">
    <property type="term" value="P:acylglycerol catabolic process"/>
    <property type="evidence" value="ECO:0007669"/>
    <property type="project" value="TreeGrafter"/>
</dbReference>
<feature type="domain" description="AB hydrolase-1" evidence="2">
    <location>
        <begin position="71"/>
        <end position="319"/>
    </location>
</feature>
<protein>
    <submittedName>
        <fullName evidence="3">Haloalkane dehalogenase</fullName>
    </submittedName>
</protein>
<comment type="caution">
    <text evidence="3">The sequence shown here is derived from an EMBL/GenBank/DDBJ whole genome shotgun (WGS) entry which is preliminary data.</text>
</comment>
<accession>A0AA37SXY5</accession>
<dbReference type="GO" id="GO:0047372">
    <property type="term" value="F:monoacylglycerol lipase activity"/>
    <property type="evidence" value="ECO:0007669"/>
    <property type="project" value="TreeGrafter"/>
</dbReference>
<sequence length="336" mass="37801">MEYTHLKKIITAVIFGSLTLSVSIVNAQNSTLNTAYKLLLKEVAETAFTKDKFVNVKGVKMHYSEAGQGDPILFLHGNPTSSYLWRNITPMVEKQGRTIAVDLIGMGYSDKPDIDYSFADHASYLEAFVKALKLKNITIVAHDWGAALGWHYATIRPDNVKAIAFMEGVLPPLFPYASFEAMGKEMGNMFRAMKTPKQGEKMIIDQHMFVEGILPQMMSRNLGETAHNAYRKPYVDISSRKPLLAWPREVPIAGEPAQNVELMEEIHAYMAKTEKPVLLIYADPGVVTPPELVPHYENTIKHLETAYVGQGLHFIQEDQPHAIGRSLSDWLRRINE</sequence>
<keyword evidence="4" id="KW-1185">Reference proteome</keyword>
<organism evidence="3 4">
    <name type="scientific">Agaribacter marinus</name>
    <dbReference type="NCBI Taxonomy" id="1431249"/>
    <lineage>
        <taxon>Bacteria</taxon>
        <taxon>Pseudomonadati</taxon>
        <taxon>Pseudomonadota</taxon>
        <taxon>Gammaproteobacteria</taxon>
        <taxon>Alteromonadales</taxon>
        <taxon>Alteromonadaceae</taxon>
        <taxon>Agaribacter</taxon>
    </lineage>
</organism>
<dbReference type="AlphaFoldDB" id="A0AA37SXY5"/>
<evidence type="ECO:0000256" key="1">
    <source>
        <dbReference type="SAM" id="SignalP"/>
    </source>
</evidence>
<dbReference type="PANTHER" id="PTHR43798:SF33">
    <property type="entry name" value="HYDROLASE, PUTATIVE (AFU_ORTHOLOGUE AFUA_2G14860)-RELATED"/>
    <property type="match status" value="1"/>
</dbReference>
<keyword evidence="1" id="KW-0732">Signal</keyword>
<dbReference type="SUPFAM" id="SSF53474">
    <property type="entry name" value="alpha/beta-Hydrolases"/>
    <property type="match status" value="1"/>
</dbReference>
<evidence type="ECO:0000259" key="2">
    <source>
        <dbReference type="Pfam" id="PF00561"/>
    </source>
</evidence>
<dbReference type="Pfam" id="PF00561">
    <property type="entry name" value="Abhydrolase_1"/>
    <property type="match status" value="1"/>
</dbReference>
<evidence type="ECO:0000313" key="4">
    <source>
        <dbReference type="Proteomes" id="UP001156601"/>
    </source>
</evidence>
<dbReference type="InterPro" id="IPR050266">
    <property type="entry name" value="AB_hydrolase_sf"/>
</dbReference>
<feature type="chain" id="PRO_5041405370" evidence="1">
    <location>
        <begin position="28"/>
        <end position="336"/>
    </location>
</feature>